<evidence type="ECO:0000259" key="5">
    <source>
        <dbReference type="PROSITE" id="PS50111"/>
    </source>
</evidence>
<evidence type="ECO:0000313" key="8">
    <source>
        <dbReference type="EMBL" id="MDB1999131.1"/>
    </source>
</evidence>
<organism evidence="7 9">
    <name type="scientific">Clostridium symbiosum</name>
    <name type="common">Bacteroides symbiosus</name>
    <dbReference type="NCBI Taxonomy" id="1512"/>
    <lineage>
        <taxon>Bacteria</taxon>
        <taxon>Bacillati</taxon>
        <taxon>Bacillota</taxon>
        <taxon>Clostridia</taxon>
        <taxon>Lachnospirales</taxon>
        <taxon>Lachnospiraceae</taxon>
        <taxon>Otoolea</taxon>
    </lineage>
</organism>
<dbReference type="PANTHER" id="PTHR43531">
    <property type="entry name" value="PROTEIN ICFG"/>
    <property type="match status" value="1"/>
</dbReference>
<dbReference type="PROSITE" id="PS50111">
    <property type="entry name" value="CHEMOTAXIS_TRANSDUC_2"/>
    <property type="match status" value="1"/>
</dbReference>
<keyword evidence="3" id="KW-0807">Transducer</keyword>
<evidence type="ECO:0000259" key="6">
    <source>
        <dbReference type="PROSITE" id="PS50885"/>
    </source>
</evidence>
<comment type="caution">
    <text evidence="7">The sequence shown here is derived from an EMBL/GenBank/DDBJ whole genome shotgun (WGS) entry which is preliminary data.</text>
</comment>
<dbReference type="Pfam" id="PF00015">
    <property type="entry name" value="MCPsignal"/>
    <property type="match status" value="1"/>
</dbReference>
<dbReference type="EMBL" id="JAINVB010000001">
    <property type="protein sequence ID" value="MCK0084979.1"/>
    <property type="molecule type" value="Genomic_DNA"/>
</dbReference>
<feature type="transmembrane region" description="Helical" evidence="4">
    <location>
        <begin position="185"/>
        <end position="206"/>
    </location>
</feature>
<dbReference type="GO" id="GO:0006935">
    <property type="term" value="P:chemotaxis"/>
    <property type="evidence" value="ECO:0007669"/>
    <property type="project" value="UniProtKB-KW"/>
</dbReference>
<proteinExistence type="inferred from homology"/>
<dbReference type="GO" id="GO:0005886">
    <property type="term" value="C:plasma membrane"/>
    <property type="evidence" value="ECO:0007669"/>
    <property type="project" value="TreeGrafter"/>
</dbReference>
<feature type="domain" description="HAMP" evidence="6">
    <location>
        <begin position="208"/>
        <end position="261"/>
    </location>
</feature>
<dbReference type="Gene3D" id="1.10.287.950">
    <property type="entry name" value="Methyl-accepting chemotaxis protein"/>
    <property type="match status" value="1"/>
</dbReference>
<protein>
    <submittedName>
        <fullName evidence="7">Methyl-accepting chemotaxis protein</fullName>
    </submittedName>
</protein>
<dbReference type="SUPFAM" id="SSF158472">
    <property type="entry name" value="HAMP domain-like"/>
    <property type="match status" value="1"/>
</dbReference>
<feature type="transmembrane region" description="Helical" evidence="4">
    <location>
        <begin position="12"/>
        <end position="33"/>
    </location>
</feature>
<keyword evidence="4" id="KW-1133">Transmembrane helix</keyword>
<evidence type="ECO:0000256" key="3">
    <source>
        <dbReference type="PROSITE-ProRule" id="PRU00284"/>
    </source>
</evidence>
<dbReference type="InterPro" id="IPR004090">
    <property type="entry name" value="Chemotax_Me-accpt_rcpt"/>
</dbReference>
<dbReference type="CDD" id="cd06225">
    <property type="entry name" value="HAMP"/>
    <property type="match status" value="1"/>
</dbReference>
<dbReference type="AlphaFoldDB" id="A0AAW6ASQ3"/>
<keyword evidence="1" id="KW-0145">Chemotaxis</keyword>
<dbReference type="RefSeq" id="WP_034556110.1">
    <property type="nucleotide sequence ID" value="NZ_CACRUA010000079.1"/>
</dbReference>
<evidence type="ECO:0000256" key="2">
    <source>
        <dbReference type="ARBA" id="ARBA00029447"/>
    </source>
</evidence>
<keyword evidence="4" id="KW-0812">Transmembrane</keyword>
<dbReference type="PRINTS" id="PR00260">
    <property type="entry name" value="CHEMTRNSDUCR"/>
</dbReference>
<reference evidence="7" key="1">
    <citation type="journal article" date="2022" name="Cell Host Microbe">
        <title>Colonization of the live biotherapeutic product VE303 and modulation of the microbiota and metabolites in healthy volunteers.</title>
        <authorList>
            <person name="Dsouza M."/>
            <person name="Menon R."/>
            <person name="Crossette E."/>
            <person name="Bhattarai S.K."/>
            <person name="Schneider J."/>
            <person name="Kim Y.G."/>
            <person name="Reddy S."/>
            <person name="Caballero S."/>
            <person name="Felix C."/>
            <person name="Cornacchione L."/>
            <person name="Hendrickson J."/>
            <person name="Watson A.R."/>
            <person name="Minot S.S."/>
            <person name="Greenfield N."/>
            <person name="Schopf L."/>
            <person name="Szabady R."/>
            <person name="Patarroyo J."/>
            <person name="Smith W."/>
            <person name="Harrison P."/>
            <person name="Kuijper E.J."/>
            <person name="Kelly C.P."/>
            <person name="Olle B."/>
            <person name="Bobilev D."/>
            <person name="Silber J.L."/>
            <person name="Bucci V."/>
            <person name="Roberts B."/>
            <person name="Faith J."/>
            <person name="Norman J.M."/>
        </authorList>
    </citation>
    <scope>NUCLEOTIDE SEQUENCE</scope>
    <source>
        <strain evidence="7">VE303-04</strain>
    </source>
</reference>
<dbReference type="EMBL" id="JAQLGM010000004">
    <property type="protein sequence ID" value="MDB1999131.1"/>
    <property type="molecule type" value="Genomic_DNA"/>
</dbReference>
<reference evidence="8" key="2">
    <citation type="submission" date="2023-01" db="EMBL/GenBank/DDBJ databases">
        <title>Human gut microbiome strain richness.</title>
        <authorList>
            <person name="Chen-Liaw A."/>
        </authorList>
    </citation>
    <scope>NUCLEOTIDE SEQUENCE</scope>
    <source>
        <strain evidence="8">B1_m1001713B170214d0_201011</strain>
    </source>
</reference>
<dbReference type="InterPro" id="IPR051310">
    <property type="entry name" value="MCP_chemotaxis"/>
</dbReference>
<dbReference type="SUPFAM" id="SSF58104">
    <property type="entry name" value="Methyl-accepting chemotaxis protein (MCP) signaling domain"/>
    <property type="match status" value="1"/>
</dbReference>
<dbReference type="GeneID" id="57967158"/>
<dbReference type="SMART" id="SM00283">
    <property type="entry name" value="MA"/>
    <property type="match status" value="1"/>
</dbReference>
<dbReference type="Pfam" id="PF12729">
    <property type="entry name" value="4HB_MCP_1"/>
    <property type="match status" value="1"/>
</dbReference>
<accession>A0AAW6ASQ3</accession>
<dbReference type="Pfam" id="PF00672">
    <property type="entry name" value="HAMP"/>
    <property type="match status" value="1"/>
</dbReference>
<dbReference type="Gene3D" id="6.10.340.10">
    <property type="match status" value="1"/>
</dbReference>
<dbReference type="GO" id="GO:0007165">
    <property type="term" value="P:signal transduction"/>
    <property type="evidence" value="ECO:0007669"/>
    <property type="project" value="UniProtKB-KW"/>
</dbReference>
<dbReference type="PANTHER" id="PTHR43531:SF11">
    <property type="entry name" value="METHYL-ACCEPTING CHEMOTAXIS PROTEIN 3"/>
    <property type="match status" value="1"/>
</dbReference>
<evidence type="ECO:0000313" key="9">
    <source>
        <dbReference type="Proteomes" id="UP001203136"/>
    </source>
</evidence>
<evidence type="ECO:0000256" key="1">
    <source>
        <dbReference type="ARBA" id="ARBA00022500"/>
    </source>
</evidence>
<dbReference type="Proteomes" id="UP001300871">
    <property type="component" value="Unassembled WGS sequence"/>
</dbReference>
<gene>
    <name evidence="7" type="ORF">K5I21_03590</name>
    <name evidence="8" type="ORF">PM006_02835</name>
</gene>
<name>A0AAW6ASQ3_CLOSY</name>
<dbReference type="InterPro" id="IPR004089">
    <property type="entry name" value="MCPsignal_dom"/>
</dbReference>
<keyword evidence="4" id="KW-0472">Membrane</keyword>
<dbReference type="InterPro" id="IPR003660">
    <property type="entry name" value="HAMP_dom"/>
</dbReference>
<evidence type="ECO:0000256" key="4">
    <source>
        <dbReference type="SAM" id="Phobius"/>
    </source>
</evidence>
<evidence type="ECO:0000313" key="7">
    <source>
        <dbReference type="EMBL" id="MCK0084979.1"/>
    </source>
</evidence>
<comment type="similarity">
    <text evidence="2">Belongs to the methyl-accepting chemotaxis (MCP) protein family.</text>
</comment>
<dbReference type="Proteomes" id="UP001203136">
    <property type="component" value="Unassembled WGS sequence"/>
</dbReference>
<dbReference type="PROSITE" id="PS50885">
    <property type="entry name" value="HAMP"/>
    <property type="match status" value="1"/>
</dbReference>
<dbReference type="GO" id="GO:0004888">
    <property type="term" value="F:transmembrane signaling receptor activity"/>
    <property type="evidence" value="ECO:0007669"/>
    <property type="project" value="InterPro"/>
</dbReference>
<feature type="domain" description="Methyl-accepting transducer" evidence="5">
    <location>
        <begin position="313"/>
        <end position="542"/>
    </location>
</feature>
<sequence length="558" mass="60370">MKNYKVGKKLAISYITIMFLLILGSIVNIRNLIEVGERVESFYDGPFNVRGSVNSVSVNFESLQKSMLRAIANEDSQIIGDSVLAADESKVNIQAELPVISEHFLGDQQIVEELDTLFSEVFPMNQHVLELASKNQDQEALDYMEAYIRPVNTNIRKNINLIITSSNNKGIELINAVRQARTNSIVSLAVLTVLSIGISVGFALYITRSITRPISELEQAAEWLASGKMHDVSITYNSGDELGGLADSMRITIARITFVINDLTYLLKQISESNFAIDTRNESEYVGEFRPLLDSIRQMTTDLSDTIKQINSSADQVAGGSEQVSYGAQELAAGSSEQALTVETLADTISRLAEKIGSNAYDASNANKKAGVVGHEMEESNERMKKMLSAMDDISSSSEQIKKIIDTIEEIAFQTNILALNAKVEAARAGVSGKGFAVIADEVQQLSAKSKEATRSTSALISESLSAVENGLMIANETADSLQNVVIGVKEIVAAVENISAASSEQSESVEQLTQNISQIAGVVQNNSATAEESAAASEELSGQAETLKNLISAFRLK</sequence>
<dbReference type="InterPro" id="IPR024478">
    <property type="entry name" value="HlyB_4HB_MCP"/>
</dbReference>